<dbReference type="EMBL" id="OJIN01000110">
    <property type="protein sequence ID" value="SPD73808.1"/>
    <property type="molecule type" value="Genomic_DNA"/>
</dbReference>
<protein>
    <submittedName>
        <fullName evidence="1">Uncharacterized protein</fullName>
    </submittedName>
</protein>
<reference evidence="1" key="1">
    <citation type="submission" date="2018-01" db="EMBL/GenBank/DDBJ databases">
        <authorList>
            <person name="Regsiter A."/>
            <person name="William W."/>
        </authorList>
    </citation>
    <scope>NUCLEOTIDE SEQUENCE</scope>
    <source>
        <strain evidence="1">TRIP AH-1</strain>
    </source>
</reference>
<proteinExistence type="predicted"/>
<evidence type="ECO:0000313" key="1">
    <source>
        <dbReference type="EMBL" id="SPD73808.1"/>
    </source>
</evidence>
<sequence>MAALSADKKSEYKEGVEANLPVDDGDIIFAGALAAFNADGYLVPGSDTSGLVFAGVSLDYANNSAGADGAVSARVRRKGVYKMAFSGSISQANVGNKVFLVDDQTVGLAATTTNDIFCGVIVEYIDSTHAYVDIEPAVNLGRNA</sequence>
<dbReference type="AlphaFoldDB" id="A0A445MWG3"/>
<gene>
    <name evidence="1" type="ORF">PITCH_A1980011</name>
</gene>
<organism evidence="1">
    <name type="scientific">uncultured Desulfobacterium sp</name>
    <dbReference type="NCBI Taxonomy" id="201089"/>
    <lineage>
        <taxon>Bacteria</taxon>
        <taxon>Pseudomonadati</taxon>
        <taxon>Thermodesulfobacteriota</taxon>
        <taxon>Desulfobacteria</taxon>
        <taxon>Desulfobacterales</taxon>
        <taxon>Desulfobacteriaceae</taxon>
        <taxon>Desulfobacterium</taxon>
        <taxon>environmental samples</taxon>
    </lineage>
</organism>
<name>A0A445MWG3_9BACT</name>
<accession>A0A445MWG3</accession>